<evidence type="ECO:0000313" key="10">
    <source>
        <dbReference type="EMBL" id="KAJ9169102.1"/>
    </source>
</evidence>
<dbReference type="Pfam" id="PF24681">
    <property type="entry name" value="Kelch_KLHDC2_KLHL20_DRC7"/>
    <property type="match status" value="1"/>
</dbReference>
<evidence type="ECO:0000256" key="5">
    <source>
        <dbReference type="ARBA" id="ARBA00022694"/>
    </source>
</evidence>
<dbReference type="Gene3D" id="3.40.50.150">
    <property type="entry name" value="Vaccinia Virus protein VP39"/>
    <property type="match status" value="1"/>
</dbReference>
<evidence type="ECO:0000313" key="11">
    <source>
        <dbReference type="Proteomes" id="UP001174677"/>
    </source>
</evidence>
<keyword evidence="2" id="KW-0489">Methyltransferase</keyword>
<protein>
    <recommendedName>
        <fullName evidence="9">SAM-dependent methyltransferase TRM5/TYW2-type domain-containing protein</fullName>
    </recommendedName>
</protein>
<dbReference type="InterPro" id="IPR029063">
    <property type="entry name" value="SAM-dependent_MTases_sf"/>
</dbReference>
<name>A0ABQ9LMA4_HEVBR</name>
<dbReference type="InterPro" id="IPR056744">
    <property type="entry name" value="TRM5/TYW2-like_N"/>
</dbReference>
<dbReference type="SUPFAM" id="SSF111278">
    <property type="entry name" value="SSo0622-like"/>
    <property type="match status" value="1"/>
</dbReference>
<evidence type="ECO:0000256" key="7">
    <source>
        <dbReference type="ARBA" id="ARBA00049400"/>
    </source>
</evidence>
<comment type="caution">
    <text evidence="10">The sequence shown here is derived from an EMBL/GenBank/DDBJ whole genome shotgun (WGS) entry which is preliminary data.</text>
</comment>
<dbReference type="InterPro" id="IPR015915">
    <property type="entry name" value="Kelch-typ_b-propeller"/>
</dbReference>
<evidence type="ECO:0000256" key="4">
    <source>
        <dbReference type="ARBA" id="ARBA00022691"/>
    </source>
</evidence>
<evidence type="ECO:0000256" key="2">
    <source>
        <dbReference type="ARBA" id="ARBA00022603"/>
    </source>
</evidence>
<keyword evidence="3" id="KW-0808">Transferase</keyword>
<feature type="region of interest" description="Disordered" evidence="8">
    <location>
        <begin position="1"/>
        <end position="25"/>
    </location>
</feature>
<dbReference type="PANTHER" id="PTHR23245">
    <property type="entry name" value="TRNA METHYLTRANSFERASE"/>
    <property type="match status" value="1"/>
</dbReference>
<keyword evidence="11" id="KW-1185">Reference proteome</keyword>
<dbReference type="InterPro" id="IPR036602">
    <property type="entry name" value="tRNA_yW-synthesising-like_sf"/>
</dbReference>
<organism evidence="10 11">
    <name type="scientific">Hevea brasiliensis</name>
    <name type="common">Para rubber tree</name>
    <name type="synonym">Siphonia brasiliensis</name>
    <dbReference type="NCBI Taxonomy" id="3981"/>
    <lineage>
        <taxon>Eukaryota</taxon>
        <taxon>Viridiplantae</taxon>
        <taxon>Streptophyta</taxon>
        <taxon>Embryophyta</taxon>
        <taxon>Tracheophyta</taxon>
        <taxon>Spermatophyta</taxon>
        <taxon>Magnoliopsida</taxon>
        <taxon>eudicotyledons</taxon>
        <taxon>Gunneridae</taxon>
        <taxon>Pentapetalae</taxon>
        <taxon>rosids</taxon>
        <taxon>fabids</taxon>
        <taxon>Malpighiales</taxon>
        <taxon>Euphorbiaceae</taxon>
        <taxon>Crotonoideae</taxon>
        <taxon>Micrandreae</taxon>
        <taxon>Hevea</taxon>
    </lineage>
</organism>
<dbReference type="InterPro" id="IPR003827">
    <property type="entry name" value="tRNA_yW-synthesising"/>
</dbReference>
<dbReference type="SUPFAM" id="SSF117281">
    <property type="entry name" value="Kelch motif"/>
    <property type="match status" value="1"/>
</dbReference>
<evidence type="ECO:0000256" key="1">
    <source>
        <dbReference type="ARBA" id="ARBA00004797"/>
    </source>
</evidence>
<comment type="pathway">
    <text evidence="1">tRNA modification; wybutosine-tRNA(Phe) biosynthesis.</text>
</comment>
<sequence>MEFQKRKAAMLSSLGSSEADKSPKGTLDAPIIPLLNSLNSHPSYFTTSSCSGRISILGQPKPTQLTPTPPSKKKARGGSWLFISHDPANPDSVLSLLFPSKLPTQSSELVFRFEPLIVAVECRDVEAAQFLVSLAISSGFRESGITSANNKRVIVGIRCSIRMEVPLGDTDKLLVSPEYVRFLVEVANEKMEANGKRTHVFLRALTANGFVGSAVSENGVHTFNDIHDGAADSDNLESANEDTHIGGVSDCGLSIVKIVIVGEPLEKLFLWGHSACTLDHKNSKGILVFGGFGGMGRHARRNDTLLLDPLNGTLKAIDAVGAPSPRLSHTASLVGDFLFVIGGRSDPLNILDDVWILNTASNEWRLSECTGSVFPPRHRHAAAVVGTNIYVFGGLNNDTIFSSMHVLNTGNLQWEEVLVGGEQPCARHSHSMVAYGSTLFMFGGYNGEKALGDLYSFDVQTHIWKKEKTSGGSPHPRFSHSLFAYNNFLGVIGGCPIRQHSKELALLDLRIHKWKHVSLDYIGKELLVRSTTNIVGNDLVVIGGGAACYAFGTKFSEPLKISLLPLVSFEDKFVSLEIGEKHVSELCDGLRGEKNINQGSQVGNAENSTYSCRFDFEAKQCPSVASCWVLKLEKKCAKLGKDMLKKFGWLDLTRKVRSEKDELAICFPITEKFYAVFSKIQHQYGDVVEGQNNITEEGFLLNEVSCSTAMFLLKECGATVLADEVAEVRRTVKSPLQIMKEAVASLIKCKGISSELLEQLPTRWEQVGDIFVLPITSFKDPSWDLIGEELWPTIARSLNCQRLARKGRVAPTGTRDSTLEILVGDNGWVDHKENGILYSFDATKCMFSWGNLSEKLRMAHLDCQDEAIVDLFAGIGYFVLPFLVRAGAKLVYACEWNPHAVEALKRNLEANSVSDRCVVLEGDNRMIAPRGVANRVCLGLLPSSEGSWVTAVRALRIEGGMLHVHGNVKDSEESSWTEHVLRSMDEIARSEGLCWEVSIEHVERVKWYAPHIRHLVADVRCRQIQR</sequence>
<evidence type="ECO:0000256" key="8">
    <source>
        <dbReference type="SAM" id="MobiDB-lite"/>
    </source>
</evidence>
<dbReference type="PANTHER" id="PTHR23245:SF25">
    <property type="entry name" value="TRNA WYBUTOSINE-SYNTHESIZING PROTEIN 2 HOMOLOG"/>
    <property type="match status" value="1"/>
</dbReference>
<dbReference type="Pfam" id="PF02676">
    <property type="entry name" value="TYW3"/>
    <property type="match status" value="1"/>
</dbReference>
<dbReference type="Gene3D" id="3.30.300.110">
    <property type="entry name" value="Met-10+ protein-like domains"/>
    <property type="match status" value="1"/>
</dbReference>
<dbReference type="Pfam" id="PF02475">
    <property type="entry name" value="TRM5-TYW2_MTfase"/>
    <property type="match status" value="1"/>
</dbReference>
<dbReference type="Proteomes" id="UP001174677">
    <property type="component" value="Chromosome 11"/>
</dbReference>
<keyword evidence="4" id="KW-0949">S-adenosyl-L-methionine</keyword>
<feature type="domain" description="SAM-dependent methyltransferase TRM5/TYW2-type" evidence="9">
    <location>
        <begin position="764"/>
        <end position="1023"/>
    </location>
</feature>
<dbReference type="InterPro" id="IPR030382">
    <property type="entry name" value="MeTrfase_TRM5/TYW2"/>
</dbReference>
<dbReference type="SUPFAM" id="SSF53335">
    <property type="entry name" value="S-adenosyl-L-methionine-dependent methyltransferases"/>
    <property type="match status" value="1"/>
</dbReference>
<evidence type="ECO:0000259" key="9">
    <source>
        <dbReference type="PROSITE" id="PS51684"/>
    </source>
</evidence>
<reference evidence="10" key="1">
    <citation type="journal article" date="2023" name="Plant Biotechnol. J.">
        <title>Chromosome-level wild Hevea brasiliensis genome provides new tools for genomic-assisted breeding and valuable loci to elevate rubber yield.</title>
        <authorList>
            <person name="Cheng H."/>
            <person name="Song X."/>
            <person name="Hu Y."/>
            <person name="Wu T."/>
            <person name="Yang Q."/>
            <person name="An Z."/>
            <person name="Feng S."/>
            <person name="Deng Z."/>
            <person name="Wu W."/>
            <person name="Zeng X."/>
            <person name="Tu M."/>
            <person name="Wang X."/>
            <person name="Huang H."/>
        </authorList>
    </citation>
    <scope>NUCLEOTIDE SEQUENCE</scope>
    <source>
        <strain evidence="10">MT/VB/25A 57/8</strain>
    </source>
</reference>
<keyword evidence="5" id="KW-0819">tRNA processing</keyword>
<evidence type="ECO:0000256" key="6">
    <source>
        <dbReference type="ARBA" id="ARBA00049202"/>
    </source>
</evidence>
<dbReference type="InterPro" id="IPR056743">
    <property type="entry name" value="TRM5-TYW2-like_MTfase"/>
</dbReference>
<dbReference type="EMBL" id="JARPOI010000011">
    <property type="protein sequence ID" value="KAJ9169102.1"/>
    <property type="molecule type" value="Genomic_DNA"/>
</dbReference>
<evidence type="ECO:0000256" key="3">
    <source>
        <dbReference type="ARBA" id="ARBA00022679"/>
    </source>
</evidence>
<gene>
    <name evidence="10" type="ORF">P3X46_020569</name>
</gene>
<dbReference type="Pfam" id="PF25133">
    <property type="entry name" value="TYW2_N_2"/>
    <property type="match status" value="1"/>
</dbReference>
<proteinExistence type="predicted"/>
<dbReference type="PROSITE" id="PS51684">
    <property type="entry name" value="SAM_MT_TRM5_TYW2"/>
    <property type="match status" value="1"/>
</dbReference>
<feature type="region of interest" description="Disordered" evidence="8">
    <location>
        <begin position="57"/>
        <end position="76"/>
    </location>
</feature>
<dbReference type="CDD" id="cd02440">
    <property type="entry name" value="AdoMet_MTases"/>
    <property type="match status" value="1"/>
</dbReference>
<comment type="catalytic activity">
    <reaction evidence="7">
        <text>4-demethylwyosine(37) in tRNA(Phe) + S-adenosyl-L-methionine = 4-demethyl-7-[(3S)-3-amino-3-carboxypropyl]wyosine(37) in tRNA(Phe) + S-methyl-5'-thioadenosine + H(+)</text>
        <dbReference type="Rhea" id="RHEA:36355"/>
        <dbReference type="Rhea" id="RHEA-COMP:10164"/>
        <dbReference type="Rhea" id="RHEA-COMP:10378"/>
        <dbReference type="ChEBI" id="CHEBI:15378"/>
        <dbReference type="ChEBI" id="CHEBI:17509"/>
        <dbReference type="ChEBI" id="CHEBI:59789"/>
        <dbReference type="ChEBI" id="CHEBI:64315"/>
        <dbReference type="ChEBI" id="CHEBI:73550"/>
        <dbReference type="EC" id="2.5.1.114"/>
    </reaction>
</comment>
<accession>A0ABQ9LMA4</accession>
<comment type="catalytic activity">
    <reaction evidence="6">
        <text>4-demethyl-7-[(3S)-3-amino-3-carboxypropyl]wyosine(37) in tRNA(Phe) + S-adenosyl-L-methionine = 7-[(3S)-3-amino-3-carboxypropyl]wyosine(37) in tRNA(Phe) + S-adenosyl-L-homocysteine + H(+)</text>
        <dbReference type="Rhea" id="RHEA:36635"/>
        <dbReference type="Rhea" id="RHEA-COMP:10378"/>
        <dbReference type="Rhea" id="RHEA-COMP:10379"/>
        <dbReference type="ChEBI" id="CHEBI:15378"/>
        <dbReference type="ChEBI" id="CHEBI:57856"/>
        <dbReference type="ChEBI" id="CHEBI:59789"/>
        <dbReference type="ChEBI" id="CHEBI:73543"/>
        <dbReference type="ChEBI" id="CHEBI:73550"/>
        <dbReference type="EC" id="2.1.1.282"/>
    </reaction>
</comment>
<dbReference type="Gene3D" id="2.120.10.80">
    <property type="entry name" value="Kelch-type beta propeller"/>
    <property type="match status" value="2"/>
</dbReference>
<dbReference type="Gene3D" id="3.30.1960.10">
    <property type="entry name" value="tRNA wybutosine-synthesizing-like"/>
    <property type="match status" value="1"/>
</dbReference>